<comment type="caution">
    <text evidence="3">The sequence shown here is derived from an EMBL/GenBank/DDBJ whole genome shotgun (WGS) entry which is preliminary data.</text>
</comment>
<evidence type="ECO:0000313" key="3">
    <source>
        <dbReference type="EMBL" id="OYD52778.1"/>
    </source>
</evidence>
<feature type="signal peptide" evidence="2">
    <location>
        <begin position="1"/>
        <end position="35"/>
    </location>
</feature>
<feature type="compositionally biased region" description="Basic and acidic residues" evidence="1">
    <location>
        <begin position="52"/>
        <end position="62"/>
    </location>
</feature>
<sequence length="70" mass="7426">MKNAPTEPDMIKRQTIAALITTTALAYSICTPAQAASLLSAAQINLPSNCSGEKHETGDLKDKIKKPVQS</sequence>
<feature type="region of interest" description="Disordered" evidence="1">
    <location>
        <begin position="48"/>
        <end position="70"/>
    </location>
</feature>
<reference evidence="3 4" key="1">
    <citation type="submission" date="2017-07" db="EMBL/GenBank/DDBJ databases">
        <title>Thauera sp. KNDSS-Mac4 genome sequence and assembly.</title>
        <authorList>
            <person name="Mayilraj S."/>
        </authorList>
    </citation>
    <scope>NUCLEOTIDE SEQUENCE [LARGE SCALE GENOMIC DNA]</scope>
    <source>
        <strain evidence="3 4">KNDSS-Mac4</strain>
    </source>
</reference>
<dbReference type="AlphaFoldDB" id="A0A235EUQ4"/>
<name>A0A235EUQ4_9RHOO</name>
<proteinExistence type="predicted"/>
<evidence type="ECO:0000256" key="2">
    <source>
        <dbReference type="SAM" id="SignalP"/>
    </source>
</evidence>
<dbReference type="Proteomes" id="UP000215181">
    <property type="component" value="Unassembled WGS sequence"/>
</dbReference>
<protein>
    <submittedName>
        <fullName evidence="3">Uncharacterized protein</fullName>
    </submittedName>
</protein>
<accession>A0A235EUQ4</accession>
<gene>
    <name evidence="3" type="ORF">CGK74_15595</name>
</gene>
<evidence type="ECO:0000256" key="1">
    <source>
        <dbReference type="SAM" id="MobiDB-lite"/>
    </source>
</evidence>
<dbReference type="EMBL" id="NOIH01000026">
    <property type="protein sequence ID" value="OYD52778.1"/>
    <property type="molecule type" value="Genomic_DNA"/>
</dbReference>
<keyword evidence="2" id="KW-0732">Signal</keyword>
<organism evidence="3 4">
    <name type="scientific">Thauera propionica</name>
    <dbReference type="NCBI Taxonomy" id="2019431"/>
    <lineage>
        <taxon>Bacteria</taxon>
        <taxon>Pseudomonadati</taxon>
        <taxon>Pseudomonadota</taxon>
        <taxon>Betaproteobacteria</taxon>
        <taxon>Rhodocyclales</taxon>
        <taxon>Zoogloeaceae</taxon>
        <taxon>Thauera</taxon>
    </lineage>
</organism>
<feature type="chain" id="PRO_5013144742" evidence="2">
    <location>
        <begin position="36"/>
        <end position="70"/>
    </location>
</feature>
<keyword evidence="4" id="KW-1185">Reference proteome</keyword>
<evidence type="ECO:0000313" key="4">
    <source>
        <dbReference type="Proteomes" id="UP000215181"/>
    </source>
</evidence>